<protein>
    <submittedName>
        <fullName evidence="1">Uncharacterized protein</fullName>
    </submittedName>
</protein>
<evidence type="ECO:0000313" key="2">
    <source>
        <dbReference type="Proteomes" id="UP000183567"/>
    </source>
</evidence>
<gene>
    <name evidence="1" type="ORF">AZE42_12296</name>
</gene>
<reference evidence="1 2" key="1">
    <citation type="submission" date="2016-03" db="EMBL/GenBank/DDBJ databases">
        <title>Comparative genomics of the ectomycorrhizal sister species Rhizopogon vinicolor and Rhizopogon vesiculosus (Basidiomycota: Boletales) reveals a divergence of the mating type B locus.</title>
        <authorList>
            <person name="Mujic A.B."/>
            <person name="Kuo A."/>
            <person name="Tritt A."/>
            <person name="Lipzen A."/>
            <person name="Chen C."/>
            <person name="Johnson J."/>
            <person name="Sharma A."/>
            <person name="Barry K."/>
            <person name="Grigoriev I.V."/>
            <person name="Spatafora J.W."/>
        </authorList>
    </citation>
    <scope>NUCLEOTIDE SEQUENCE [LARGE SCALE GENOMIC DNA]</scope>
    <source>
        <strain evidence="1 2">AM-OR11-056</strain>
    </source>
</reference>
<sequence length="92" mass="10744">DIAQQRCLLGVFHEELRQINANYHDYDYNFTRDVNPDLILQRGQSGEELFWKLIGNIDEELSCKSVYDIFRTKVHSQYEPPADSGMFADDTV</sequence>
<accession>A0A1J8R4U3</accession>
<proteinExistence type="predicted"/>
<evidence type="ECO:0000313" key="1">
    <source>
        <dbReference type="EMBL" id="OJA18932.1"/>
    </source>
</evidence>
<comment type="caution">
    <text evidence="1">The sequence shown here is derived from an EMBL/GenBank/DDBJ whole genome shotgun (WGS) entry which is preliminary data.</text>
</comment>
<dbReference type="EMBL" id="LVVM01001242">
    <property type="protein sequence ID" value="OJA18932.1"/>
    <property type="molecule type" value="Genomic_DNA"/>
</dbReference>
<dbReference type="Proteomes" id="UP000183567">
    <property type="component" value="Unassembled WGS sequence"/>
</dbReference>
<name>A0A1J8R4U3_9AGAM</name>
<dbReference type="AlphaFoldDB" id="A0A1J8R4U3"/>
<keyword evidence="2" id="KW-1185">Reference proteome</keyword>
<organism evidence="1 2">
    <name type="scientific">Rhizopogon vesiculosus</name>
    <dbReference type="NCBI Taxonomy" id="180088"/>
    <lineage>
        <taxon>Eukaryota</taxon>
        <taxon>Fungi</taxon>
        <taxon>Dikarya</taxon>
        <taxon>Basidiomycota</taxon>
        <taxon>Agaricomycotina</taxon>
        <taxon>Agaricomycetes</taxon>
        <taxon>Agaricomycetidae</taxon>
        <taxon>Boletales</taxon>
        <taxon>Suillineae</taxon>
        <taxon>Rhizopogonaceae</taxon>
        <taxon>Rhizopogon</taxon>
    </lineage>
</organism>
<feature type="non-terminal residue" evidence="1">
    <location>
        <position position="1"/>
    </location>
</feature>